<protein>
    <submittedName>
        <fullName evidence="2">Uncharacterized protein</fullName>
    </submittedName>
</protein>
<evidence type="ECO:0000256" key="1">
    <source>
        <dbReference type="SAM" id="Phobius"/>
    </source>
</evidence>
<proteinExistence type="predicted"/>
<gene>
    <name evidence="2" type="ORF">BU202_00410</name>
</gene>
<accession>A0A1Q8EAG8</accession>
<evidence type="ECO:0000313" key="3">
    <source>
        <dbReference type="Proteomes" id="UP000186890"/>
    </source>
</evidence>
<reference evidence="3" key="1">
    <citation type="submission" date="2016-12" db="EMBL/GenBank/DDBJ databases">
        <authorList>
            <person name="Gulvik C.A."/>
        </authorList>
    </citation>
    <scope>NUCLEOTIDE SEQUENCE [LARGE SCALE GENOMIC DNA]</scope>
    <source>
        <strain evidence="3">NED12-00049-6B</strain>
    </source>
</reference>
<keyword evidence="1" id="KW-0472">Membrane</keyword>
<dbReference type="EMBL" id="MSJM01000001">
    <property type="protein sequence ID" value="OLF48787.1"/>
    <property type="molecule type" value="Genomic_DNA"/>
</dbReference>
<feature type="transmembrane region" description="Helical" evidence="1">
    <location>
        <begin position="97"/>
        <end position="116"/>
    </location>
</feature>
<dbReference type="Proteomes" id="UP000186890">
    <property type="component" value="Unassembled WGS sequence"/>
</dbReference>
<evidence type="ECO:0000313" key="2">
    <source>
        <dbReference type="EMBL" id="OLF48787.1"/>
    </source>
</evidence>
<name>A0A1Q8EAG8_9STRE</name>
<sequence length="121" mass="13907">MEKQLQKGNWMVVLLNLALLLVWVFGKKFAFAWLPIFALAVFLVTLVITIQAYRLLKAQQQTYRVPTYQKWTVGIMSVATILFLAYALYAGESLTESPLIFLAEIVMLAYPARLGYEKQER</sequence>
<dbReference type="AlphaFoldDB" id="A0A1Q8EAG8"/>
<comment type="caution">
    <text evidence="2">The sequence shown here is derived from an EMBL/GenBank/DDBJ whole genome shotgun (WGS) entry which is preliminary data.</text>
</comment>
<keyword evidence="3" id="KW-1185">Reference proteome</keyword>
<dbReference type="RefSeq" id="WP_075103834.1">
    <property type="nucleotide sequence ID" value="NZ_MSJM01000001.1"/>
</dbReference>
<keyword evidence="1" id="KW-1133">Transmembrane helix</keyword>
<feature type="transmembrane region" description="Helical" evidence="1">
    <location>
        <begin position="7"/>
        <end position="25"/>
    </location>
</feature>
<dbReference type="OrthoDB" id="9841786at2"/>
<organism evidence="2 3">
    <name type="scientific">Streptococcus cuniculi</name>
    <dbReference type="NCBI Taxonomy" id="1432788"/>
    <lineage>
        <taxon>Bacteria</taxon>
        <taxon>Bacillati</taxon>
        <taxon>Bacillota</taxon>
        <taxon>Bacilli</taxon>
        <taxon>Lactobacillales</taxon>
        <taxon>Streptococcaceae</taxon>
        <taxon>Streptococcus</taxon>
    </lineage>
</organism>
<keyword evidence="1" id="KW-0812">Transmembrane</keyword>
<feature type="transmembrane region" description="Helical" evidence="1">
    <location>
        <begin position="31"/>
        <end position="50"/>
    </location>
</feature>
<feature type="transmembrane region" description="Helical" evidence="1">
    <location>
        <begin position="71"/>
        <end position="91"/>
    </location>
</feature>